<proteinExistence type="predicted"/>
<keyword evidence="3" id="KW-1185">Reference proteome</keyword>
<protein>
    <submittedName>
        <fullName evidence="2">Uncharacterized protein</fullName>
    </submittedName>
</protein>
<sequence>MQSLHPFAKFVLLAVLCASSVRAGSWICQCTTNGVVSAGASSSCCSGAGGTFNRFVNSCGDLSDNGTGEGNQGQSGEFIQCCLNSGQGAGCQPA</sequence>
<keyword evidence="1" id="KW-0732">Signal</keyword>
<accession>A0A8H6YFT4</accession>
<evidence type="ECO:0000313" key="3">
    <source>
        <dbReference type="Proteomes" id="UP000620124"/>
    </source>
</evidence>
<feature type="chain" id="PRO_5034002411" evidence="1">
    <location>
        <begin position="24"/>
        <end position="94"/>
    </location>
</feature>
<dbReference type="AlphaFoldDB" id="A0A8H6YFT4"/>
<organism evidence="2 3">
    <name type="scientific">Mycena venus</name>
    <dbReference type="NCBI Taxonomy" id="2733690"/>
    <lineage>
        <taxon>Eukaryota</taxon>
        <taxon>Fungi</taxon>
        <taxon>Dikarya</taxon>
        <taxon>Basidiomycota</taxon>
        <taxon>Agaricomycotina</taxon>
        <taxon>Agaricomycetes</taxon>
        <taxon>Agaricomycetidae</taxon>
        <taxon>Agaricales</taxon>
        <taxon>Marasmiineae</taxon>
        <taxon>Mycenaceae</taxon>
        <taxon>Mycena</taxon>
    </lineage>
</organism>
<gene>
    <name evidence="2" type="ORF">MVEN_00868400</name>
</gene>
<dbReference type="Proteomes" id="UP000620124">
    <property type="component" value="Unassembled WGS sequence"/>
</dbReference>
<comment type="caution">
    <text evidence="2">The sequence shown here is derived from an EMBL/GenBank/DDBJ whole genome shotgun (WGS) entry which is preliminary data.</text>
</comment>
<dbReference type="OrthoDB" id="3065076at2759"/>
<dbReference type="EMBL" id="JACAZI010000006">
    <property type="protein sequence ID" value="KAF7358199.1"/>
    <property type="molecule type" value="Genomic_DNA"/>
</dbReference>
<name>A0A8H6YFT4_9AGAR</name>
<reference evidence="2" key="1">
    <citation type="submission" date="2020-05" db="EMBL/GenBank/DDBJ databases">
        <title>Mycena genomes resolve the evolution of fungal bioluminescence.</title>
        <authorList>
            <person name="Tsai I.J."/>
        </authorList>
    </citation>
    <scope>NUCLEOTIDE SEQUENCE</scope>
    <source>
        <strain evidence="2">CCC161011</strain>
    </source>
</reference>
<feature type="signal peptide" evidence="1">
    <location>
        <begin position="1"/>
        <end position="23"/>
    </location>
</feature>
<evidence type="ECO:0000313" key="2">
    <source>
        <dbReference type="EMBL" id="KAF7358199.1"/>
    </source>
</evidence>
<evidence type="ECO:0000256" key="1">
    <source>
        <dbReference type="SAM" id="SignalP"/>
    </source>
</evidence>